<comment type="caution">
    <text evidence="1">The sequence shown here is derived from an EMBL/GenBank/DDBJ whole genome shotgun (WGS) entry which is preliminary data.</text>
</comment>
<dbReference type="EMBL" id="MU268236">
    <property type="protein sequence ID" value="KAH7905245.1"/>
    <property type="molecule type" value="Genomic_DNA"/>
</dbReference>
<protein>
    <submittedName>
        <fullName evidence="1">Uncharacterized protein</fullName>
    </submittedName>
</protein>
<keyword evidence="2" id="KW-1185">Reference proteome</keyword>
<name>A0ACB7ZVI6_9AGAM</name>
<accession>A0ACB7ZVI6</accession>
<gene>
    <name evidence="1" type="ORF">BJ138DRAFT_798166</name>
</gene>
<evidence type="ECO:0000313" key="1">
    <source>
        <dbReference type="EMBL" id="KAH7905245.1"/>
    </source>
</evidence>
<reference evidence="1" key="1">
    <citation type="journal article" date="2021" name="New Phytol.">
        <title>Evolutionary innovations through gain and loss of genes in the ectomycorrhizal Boletales.</title>
        <authorList>
            <person name="Wu G."/>
            <person name="Miyauchi S."/>
            <person name="Morin E."/>
            <person name="Kuo A."/>
            <person name="Drula E."/>
            <person name="Varga T."/>
            <person name="Kohler A."/>
            <person name="Feng B."/>
            <person name="Cao Y."/>
            <person name="Lipzen A."/>
            <person name="Daum C."/>
            <person name="Hundley H."/>
            <person name="Pangilinan J."/>
            <person name="Johnson J."/>
            <person name="Barry K."/>
            <person name="LaButti K."/>
            <person name="Ng V."/>
            <person name="Ahrendt S."/>
            <person name="Min B."/>
            <person name="Choi I.G."/>
            <person name="Park H."/>
            <person name="Plett J.M."/>
            <person name="Magnuson J."/>
            <person name="Spatafora J.W."/>
            <person name="Nagy L.G."/>
            <person name="Henrissat B."/>
            <person name="Grigoriev I.V."/>
            <person name="Yang Z.L."/>
            <person name="Xu J."/>
            <person name="Martin F.M."/>
        </authorList>
    </citation>
    <scope>NUCLEOTIDE SEQUENCE</scope>
    <source>
        <strain evidence="1">ATCC 28755</strain>
    </source>
</reference>
<organism evidence="1 2">
    <name type="scientific">Hygrophoropsis aurantiaca</name>
    <dbReference type="NCBI Taxonomy" id="72124"/>
    <lineage>
        <taxon>Eukaryota</taxon>
        <taxon>Fungi</taxon>
        <taxon>Dikarya</taxon>
        <taxon>Basidiomycota</taxon>
        <taxon>Agaricomycotina</taxon>
        <taxon>Agaricomycetes</taxon>
        <taxon>Agaricomycetidae</taxon>
        <taxon>Boletales</taxon>
        <taxon>Coniophorineae</taxon>
        <taxon>Hygrophoropsidaceae</taxon>
        <taxon>Hygrophoropsis</taxon>
    </lineage>
</organism>
<evidence type="ECO:0000313" key="2">
    <source>
        <dbReference type="Proteomes" id="UP000790377"/>
    </source>
</evidence>
<sequence length="74" mass="8548">MVASIPAKTTSTVSADEADSLRAQIFQRLHPRTYLERFLTENVRPDGQKFGEWRDVHVNVGERGMQSKPPNWHR</sequence>
<proteinExistence type="predicted"/>
<dbReference type="Proteomes" id="UP000790377">
    <property type="component" value="Unassembled WGS sequence"/>
</dbReference>